<dbReference type="GO" id="GO:0046872">
    <property type="term" value="F:metal ion binding"/>
    <property type="evidence" value="ECO:0007669"/>
    <property type="project" value="UniProtKB-KW"/>
</dbReference>
<dbReference type="GO" id="GO:0016740">
    <property type="term" value="F:transferase activity"/>
    <property type="evidence" value="ECO:0007669"/>
    <property type="project" value="UniProtKB-KW"/>
</dbReference>
<dbReference type="GO" id="GO:0009228">
    <property type="term" value="P:thiamine biosynthetic process"/>
    <property type="evidence" value="ECO:0007669"/>
    <property type="project" value="UniProtKB-KW"/>
</dbReference>
<feature type="signal peptide" evidence="12">
    <location>
        <begin position="1"/>
        <end position="26"/>
    </location>
</feature>
<evidence type="ECO:0000256" key="10">
    <source>
        <dbReference type="ARBA" id="ARBA00033171"/>
    </source>
</evidence>
<dbReference type="EMBL" id="JACIDJ010000001">
    <property type="protein sequence ID" value="MBB3897399.1"/>
    <property type="molecule type" value="Genomic_DNA"/>
</dbReference>
<comment type="catalytic activity">
    <reaction evidence="11">
        <text>N(6)-(pyridoxal phosphate)-L-lysyl-[4-amino-5-hydroxymethyl-2-methylpyrimidine phosphate synthase] + L-histidyl-[4-amino-5-hydroxymethyl-2-methylpyrimidine phosphate synthase] + 2 Fe(3+) + 4 H2O = L-lysyl-[4-amino-5-hydroxymethyl-2-methylpyrimidine phosphate synthase] + (2S)-2-amino-5-hydroxy-4-oxopentanoyl-[4-amino-5-hydroxymethyl-2-methylpyrimidine phosphate synthase] + 4-amino-2-methyl-5-(phosphooxymethyl)pyrimidine + 3-oxopropanoate + 2 Fe(2+) + 2 H(+)</text>
        <dbReference type="Rhea" id="RHEA:65756"/>
        <dbReference type="Rhea" id="RHEA-COMP:16892"/>
        <dbReference type="Rhea" id="RHEA-COMP:16893"/>
        <dbReference type="Rhea" id="RHEA-COMP:16894"/>
        <dbReference type="Rhea" id="RHEA-COMP:16895"/>
        <dbReference type="ChEBI" id="CHEBI:15377"/>
        <dbReference type="ChEBI" id="CHEBI:15378"/>
        <dbReference type="ChEBI" id="CHEBI:29033"/>
        <dbReference type="ChEBI" id="CHEBI:29034"/>
        <dbReference type="ChEBI" id="CHEBI:29969"/>
        <dbReference type="ChEBI" id="CHEBI:29979"/>
        <dbReference type="ChEBI" id="CHEBI:33190"/>
        <dbReference type="ChEBI" id="CHEBI:58354"/>
        <dbReference type="ChEBI" id="CHEBI:143915"/>
        <dbReference type="ChEBI" id="CHEBI:157692"/>
    </reaction>
    <physiologicalReaction direction="left-to-right" evidence="11">
        <dbReference type="Rhea" id="RHEA:65757"/>
    </physiologicalReaction>
</comment>
<comment type="pathway">
    <text evidence="2">Cofactor biosynthesis; thiamine diphosphate biosynthesis.</text>
</comment>
<evidence type="ECO:0000256" key="5">
    <source>
        <dbReference type="ARBA" id="ARBA00022679"/>
    </source>
</evidence>
<evidence type="ECO:0000313" key="15">
    <source>
        <dbReference type="Proteomes" id="UP000553193"/>
    </source>
</evidence>
<evidence type="ECO:0000256" key="9">
    <source>
        <dbReference type="ARBA" id="ARBA00023004"/>
    </source>
</evidence>
<evidence type="ECO:0000256" key="3">
    <source>
        <dbReference type="ARBA" id="ARBA00009406"/>
    </source>
</evidence>
<dbReference type="SUPFAM" id="SSF53850">
    <property type="entry name" value="Periplasmic binding protein-like II"/>
    <property type="match status" value="1"/>
</dbReference>
<comment type="subunit">
    <text evidence="4">Homodimer.</text>
</comment>
<dbReference type="InterPro" id="IPR006311">
    <property type="entry name" value="TAT_signal"/>
</dbReference>
<organism evidence="14 15">
    <name type="scientific">Roseococcus suduntuyensis</name>
    <dbReference type="NCBI Taxonomy" id="455361"/>
    <lineage>
        <taxon>Bacteria</taxon>
        <taxon>Pseudomonadati</taxon>
        <taxon>Pseudomonadota</taxon>
        <taxon>Alphaproteobacteria</taxon>
        <taxon>Acetobacterales</taxon>
        <taxon>Roseomonadaceae</taxon>
        <taxon>Roseococcus</taxon>
    </lineage>
</organism>
<name>A0A840A7B8_9PROT</name>
<feature type="domain" description="SsuA/THI5-like" evidence="13">
    <location>
        <begin position="48"/>
        <end position="256"/>
    </location>
</feature>
<dbReference type="Gene3D" id="3.40.190.10">
    <property type="entry name" value="Periplasmic binding protein-like II"/>
    <property type="match status" value="2"/>
</dbReference>
<dbReference type="PROSITE" id="PS51318">
    <property type="entry name" value="TAT"/>
    <property type="match status" value="1"/>
</dbReference>
<protein>
    <recommendedName>
        <fullName evidence="10">Thiamine pyrimidine synthase</fullName>
    </recommendedName>
</protein>
<evidence type="ECO:0000259" key="13">
    <source>
        <dbReference type="Pfam" id="PF09084"/>
    </source>
</evidence>
<evidence type="ECO:0000256" key="11">
    <source>
        <dbReference type="ARBA" id="ARBA00048179"/>
    </source>
</evidence>
<keyword evidence="8" id="KW-0784">Thiamine biosynthesis</keyword>
<evidence type="ECO:0000256" key="7">
    <source>
        <dbReference type="ARBA" id="ARBA00022898"/>
    </source>
</evidence>
<sequence length="343" mass="37493">MTLRLTRRAALGAGTGLLAAPHVANAQARPTVRFAYDWILNGPYAFGIAGERQGFFREAGIDITIQRGFGSARVPLDMAAGTFDIAMADPTPVLRFMSQNPNNDLVAVGLLWDQAPTAVTVRADGPINSIADLAGKTLAAPEFDGGRQVFPAFAAVNNIPLSSITWMSVAPELRETMLVQRRADGITGFVTSTALSLRALGMDLPAQRIFRYREHGLDFFYGSVLLTTRRYMDANPDAVRAVVHGMIRSLRWSFANRPAAIQALRAREALTDVAIETIRQDMAMAELVDSPNVRRLGLGMMEAPRFQRQIDAVKAAFSLGDMPTPDRFFTDRFLPPAAERQLG</sequence>
<comment type="function">
    <text evidence="1">Responsible for the formation of the pyrimidine heterocycle in the thiamine biosynthesis pathway. Catalyzes the formation of hydroxymethylpyrimidine phosphate (HMP-P) from histidine and pyridoxal phosphate (PLP). The protein uses PLP and the active site histidine to form HMP-P, generating an inactive enzyme. The enzyme can only undergo a single turnover, which suggests it is a suicide enzyme.</text>
</comment>
<keyword evidence="6" id="KW-0479">Metal-binding</keyword>
<keyword evidence="12" id="KW-0732">Signal</keyword>
<dbReference type="PANTHER" id="PTHR31528:SF1">
    <property type="entry name" value="4-AMINO-5-HYDROXYMETHYL-2-METHYLPYRIMIDINE PHOSPHATE SYNTHASE THI11-RELATED"/>
    <property type="match status" value="1"/>
</dbReference>
<dbReference type="RefSeq" id="WP_184382318.1">
    <property type="nucleotide sequence ID" value="NZ_JACIDJ010000001.1"/>
</dbReference>
<dbReference type="InterPro" id="IPR015168">
    <property type="entry name" value="SsuA/THI5"/>
</dbReference>
<comment type="caution">
    <text evidence="14">The sequence shown here is derived from an EMBL/GenBank/DDBJ whole genome shotgun (WGS) entry which is preliminary data.</text>
</comment>
<keyword evidence="9" id="KW-0408">Iron</keyword>
<evidence type="ECO:0000256" key="4">
    <source>
        <dbReference type="ARBA" id="ARBA00011738"/>
    </source>
</evidence>
<reference evidence="14 15" key="1">
    <citation type="submission" date="2020-08" db="EMBL/GenBank/DDBJ databases">
        <title>Genomic Encyclopedia of Type Strains, Phase IV (KMG-IV): sequencing the most valuable type-strain genomes for metagenomic binning, comparative biology and taxonomic classification.</title>
        <authorList>
            <person name="Goeker M."/>
        </authorList>
    </citation>
    <scope>NUCLEOTIDE SEQUENCE [LARGE SCALE GENOMIC DNA]</scope>
    <source>
        <strain evidence="14 15">DSM 19979</strain>
    </source>
</reference>
<accession>A0A840A7B8</accession>
<feature type="chain" id="PRO_5033059007" description="Thiamine pyrimidine synthase" evidence="12">
    <location>
        <begin position="27"/>
        <end position="343"/>
    </location>
</feature>
<gene>
    <name evidence="14" type="ORF">GGQ83_000825</name>
</gene>
<evidence type="ECO:0000256" key="12">
    <source>
        <dbReference type="SAM" id="SignalP"/>
    </source>
</evidence>
<evidence type="ECO:0000256" key="2">
    <source>
        <dbReference type="ARBA" id="ARBA00004948"/>
    </source>
</evidence>
<keyword evidence="15" id="KW-1185">Reference proteome</keyword>
<dbReference type="PANTHER" id="PTHR31528">
    <property type="entry name" value="4-AMINO-5-HYDROXYMETHYL-2-METHYLPYRIMIDINE PHOSPHATE SYNTHASE THI11-RELATED"/>
    <property type="match status" value="1"/>
</dbReference>
<dbReference type="AlphaFoldDB" id="A0A840A7B8"/>
<dbReference type="Pfam" id="PF09084">
    <property type="entry name" value="NMT1"/>
    <property type="match status" value="1"/>
</dbReference>
<dbReference type="InterPro" id="IPR027939">
    <property type="entry name" value="NMT1/THI5"/>
</dbReference>
<dbReference type="Proteomes" id="UP000553193">
    <property type="component" value="Unassembled WGS sequence"/>
</dbReference>
<keyword evidence="5" id="KW-0808">Transferase</keyword>
<evidence type="ECO:0000256" key="8">
    <source>
        <dbReference type="ARBA" id="ARBA00022977"/>
    </source>
</evidence>
<proteinExistence type="inferred from homology"/>
<evidence type="ECO:0000313" key="14">
    <source>
        <dbReference type="EMBL" id="MBB3897399.1"/>
    </source>
</evidence>
<keyword evidence="7" id="KW-0663">Pyridoxal phosphate</keyword>
<evidence type="ECO:0000256" key="6">
    <source>
        <dbReference type="ARBA" id="ARBA00022723"/>
    </source>
</evidence>
<comment type="similarity">
    <text evidence="3">Belongs to the NMT1/THI5 family.</text>
</comment>
<evidence type="ECO:0000256" key="1">
    <source>
        <dbReference type="ARBA" id="ARBA00003469"/>
    </source>
</evidence>